<dbReference type="Proteomes" id="UP001195483">
    <property type="component" value="Unassembled WGS sequence"/>
</dbReference>
<keyword evidence="2" id="KW-1185">Reference proteome</keyword>
<comment type="caution">
    <text evidence="1">The sequence shown here is derived from an EMBL/GenBank/DDBJ whole genome shotgun (WGS) entry which is preliminary data.</text>
</comment>
<gene>
    <name evidence="1" type="ORF">CHS0354_003176</name>
</gene>
<evidence type="ECO:0000313" key="1">
    <source>
        <dbReference type="EMBL" id="KAK3609196.1"/>
    </source>
</evidence>
<dbReference type="EMBL" id="JAEAOA010000261">
    <property type="protein sequence ID" value="KAK3609196.1"/>
    <property type="molecule type" value="Genomic_DNA"/>
</dbReference>
<name>A0AAE0WC51_9BIVA</name>
<organism evidence="1 2">
    <name type="scientific">Potamilus streckersoni</name>
    <dbReference type="NCBI Taxonomy" id="2493646"/>
    <lineage>
        <taxon>Eukaryota</taxon>
        <taxon>Metazoa</taxon>
        <taxon>Spiralia</taxon>
        <taxon>Lophotrochozoa</taxon>
        <taxon>Mollusca</taxon>
        <taxon>Bivalvia</taxon>
        <taxon>Autobranchia</taxon>
        <taxon>Heteroconchia</taxon>
        <taxon>Palaeoheterodonta</taxon>
        <taxon>Unionida</taxon>
        <taxon>Unionoidea</taxon>
        <taxon>Unionidae</taxon>
        <taxon>Ambleminae</taxon>
        <taxon>Lampsilini</taxon>
        <taxon>Potamilus</taxon>
    </lineage>
</organism>
<reference evidence="1" key="3">
    <citation type="submission" date="2023-05" db="EMBL/GenBank/DDBJ databases">
        <authorList>
            <person name="Smith C.H."/>
        </authorList>
    </citation>
    <scope>NUCLEOTIDE SEQUENCE</scope>
    <source>
        <strain evidence="1">CHS0354</strain>
        <tissue evidence="1">Mantle</tissue>
    </source>
</reference>
<sequence>MSPNILEDLFNSTETSPCIVKLGNGLESLGLYQVGKQLPTFLYLFHSTLIPLTYKKLTNNNQFEKLCMQLS</sequence>
<reference evidence="1" key="2">
    <citation type="journal article" date="2021" name="Genome Biol. Evol.">
        <title>Developing a high-quality reference genome for a parasitic bivalve with doubly uniparental inheritance (Bivalvia: Unionida).</title>
        <authorList>
            <person name="Smith C.H."/>
        </authorList>
    </citation>
    <scope>NUCLEOTIDE SEQUENCE</scope>
    <source>
        <strain evidence="1">CHS0354</strain>
        <tissue evidence="1">Mantle</tissue>
    </source>
</reference>
<protein>
    <submittedName>
        <fullName evidence="1">Uncharacterized protein</fullName>
    </submittedName>
</protein>
<accession>A0AAE0WC51</accession>
<reference evidence="1" key="1">
    <citation type="journal article" date="2021" name="Genome Biol. Evol.">
        <title>A High-Quality Reference Genome for a Parasitic Bivalve with Doubly Uniparental Inheritance (Bivalvia: Unionida).</title>
        <authorList>
            <person name="Smith C.H."/>
        </authorList>
    </citation>
    <scope>NUCLEOTIDE SEQUENCE</scope>
    <source>
        <strain evidence="1">CHS0354</strain>
    </source>
</reference>
<proteinExistence type="predicted"/>
<dbReference type="AlphaFoldDB" id="A0AAE0WC51"/>
<evidence type="ECO:0000313" key="2">
    <source>
        <dbReference type="Proteomes" id="UP001195483"/>
    </source>
</evidence>